<evidence type="ECO:0000313" key="2">
    <source>
        <dbReference type="Proteomes" id="UP001556367"/>
    </source>
</evidence>
<evidence type="ECO:0000313" key="1">
    <source>
        <dbReference type="EMBL" id="KAL0952151.1"/>
    </source>
</evidence>
<sequence>MLDEDSATPVGSVTQAKPWPPASIISLPAEILLMIFKIVHTVSDGCNFPPRGALNRFPNSCARVCKYWMQVMSSFPPFWSFIVFIIDDEEPCFSSLADQIQWTGNLRFGLRIDRRSQVINHDLEAPRIDEAIRALLPHISRCRSICISAPYTSGLMPLIRGLPGSKVDLIYLVLDCNFNDVGGSPAGMSATPCAPLLCPSLSTLRLSGHGLLSLCRNIENPCCDLRQLVELKLGSGDGIRYPFPADIFLNALRQISQLETLEISNLELSCEDEDAVSEIMLNLQHLRSLTLSDLDLTTFRYIVISVYPRYVEDLSFTRCSWGAIVVDFLNSRHVYLEDITDCHDLENYLESWQGISMTLKNCPDIVEELCKLIRQKEPDGIHFRCHSLRYLKIVDCPTLPVDSLRESIAARNSDDPPWDPAVNGPASPFINSVVVLGDVPSLSPEDFAWFESKTMHFRWGGEDIKRRQ</sequence>
<dbReference type="SUPFAM" id="SSF52047">
    <property type="entry name" value="RNI-like"/>
    <property type="match status" value="1"/>
</dbReference>
<dbReference type="InterPro" id="IPR032675">
    <property type="entry name" value="LRR_dom_sf"/>
</dbReference>
<organism evidence="1 2">
    <name type="scientific">Hohenbuehelia grisea</name>
    <dbReference type="NCBI Taxonomy" id="104357"/>
    <lineage>
        <taxon>Eukaryota</taxon>
        <taxon>Fungi</taxon>
        <taxon>Dikarya</taxon>
        <taxon>Basidiomycota</taxon>
        <taxon>Agaricomycotina</taxon>
        <taxon>Agaricomycetes</taxon>
        <taxon>Agaricomycetidae</taxon>
        <taxon>Agaricales</taxon>
        <taxon>Pleurotineae</taxon>
        <taxon>Pleurotaceae</taxon>
        <taxon>Hohenbuehelia</taxon>
    </lineage>
</organism>
<protein>
    <recommendedName>
        <fullName evidence="3">F-box domain-containing protein</fullName>
    </recommendedName>
</protein>
<name>A0ABR3JA35_9AGAR</name>
<proteinExistence type="predicted"/>
<reference evidence="2" key="1">
    <citation type="submission" date="2024-06" db="EMBL/GenBank/DDBJ databases">
        <title>Multi-omics analyses provide insights into the biosynthesis of the anticancer antibiotic pleurotin in Hohenbuehelia grisea.</title>
        <authorList>
            <person name="Weaver J.A."/>
            <person name="Alberti F."/>
        </authorList>
    </citation>
    <scope>NUCLEOTIDE SEQUENCE [LARGE SCALE GENOMIC DNA]</scope>
    <source>
        <strain evidence="2">T-177</strain>
    </source>
</reference>
<gene>
    <name evidence="1" type="ORF">HGRIS_008768</name>
</gene>
<dbReference type="Proteomes" id="UP001556367">
    <property type="component" value="Unassembled WGS sequence"/>
</dbReference>
<dbReference type="EMBL" id="JASNQZ010000011">
    <property type="protein sequence ID" value="KAL0952151.1"/>
    <property type="molecule type" value="Genomic_DNA"/>
</dbReference>
<dbReference type="Gene3D" id="3.80.10.10">
    <property type="entry name" value="Ribonuclease Inhibitor"/>
    <property type="match status" value="1"/>
</dbReference>
<evidence type="ECO:0008006" key="3">
    <source>
        <dbReference type="Google" id="ProtNLM"/>
    </source>
</evidence>
<accession>A0ABR3JA35</accession>
<comment type="caution">
    <text evidence="1">The sequence shown here is derived from an EMBL/GenBank/DDBJ whole genome shotgun (WGS) entry which is preliminary data.</text>
</comment>
<keyword evidence="2" id="KW-1185">Reference proteome</keyword>